<dbReference type="Pfam" id="PF00486">
    <property type="entry name" value="Trans_reg_C"/>
    <property type="match status" value="1"/>
</dbReference>
<accession>A0ABP6HK43</accession>
<comment type="caution">
    <text evidence="8">The sequence shown here is derived from an EMBL/GenBank/DDBJ whole genome shotgun (WGS) entry which is preliminary data.</text>
</comment>
<evidence type="ECO:0000256" key="2">
    <source>
        <dbReference type="ARBA" id="ARBA00023012"/>
    </source>
</evidence>
<feature type="DNA-binding region" description="OmpR/PhoB-type" evidence="5">
    <location>
        <begin position="124"/>
        <end position="219"/>
    </location>
</feature>
<evidence type="ECO:0000256" key="3">
    <source>
        <dbReference type="ARBA" id="ARBA00023125"/>
    </source>
</evidence>
<protein>
    <submittedName>
        <fullName evidence="8">Response regulator transcription factor</fullName>
    </submittedName>
</protein>
<dbReference type="CDD" id="cd00383">
    <property type="entry name" value="trans_reg_C"/>
    <property type="match status" value="1"/>
</dbReference>
<keyword evidence="9" id="KW-1185">Reference proteome</keyword>
<dbReference type="InterPro" id="IPR039420">
    <property type="entry name" value="WalR-like"/>
</dbReference>
<evidence type="ECO:0000259" key="6">
    <source>
        <dbReference type="PROSITE" id="PS50110"/>
    </source>
</evidence>
<dbReference type="Pfam" id="PF00072">
    <property type="entry name" value="Response_reg"/>
    <property type="match status" value="1"/>
</dbReference>
<comment type="caution">
    <text evidence="4">Lacks conserved residue(s) required for the propagation of feature annotation.</text>
</comment>
<reference evidence="9" key="1">
    <citation type="journal article" date="2019" name="Int. J. Syst. Evol. Microbiol.">
        <title>The Global Catalogue of Microorganisms (GCM) 10K type strain sequencing project: providing services to taxonomists for standard genome sequencing and annotation.</title>
        <authorList>
            <consortium name="The Broad Institute Genomics Platform"/>
            <consortium name="The Broad Institute Genome Sequencing Center for Infectious Disease"/>
            <person name="Wu L."/>
            <person name="Ma J."/>
        </authorList>
    </citation>
    <scope>NUCLEOTIDE SEQUENCE [LARGE SCALE GENOMIC DNA]</scope>
    <source>
        <strain evidence="9">JCM 11574</strain>
    </source>
</reference>
<evidence type="ECO:0000256" key="4">
    <source>
        <dbReference type="PROSITE-ProRule" id="PRU00169"/>
    </source>
</evidence>
<proteinExistence type="predicted"/>
<dbReference type="PANTHER" id="PTHR48111">
    <property type="entry name" value="REGULATOR OF RPOS"/>
    <property type="match status" value="1"/>
</dbReference>
<evidence type="ECO:0000256" key="5">
    <source>
        <dbReference type="PROSITE-ProRule" id="PRU01091"/>
    </source>
</evidence>
<keyword evidence="2" id="KW-0902">Two-component regulatory system</keyword>
<dbReference type="SMART" id="SM00862">
    <property type="entry name" value="Trans_reg_C"/>
    <property type="match status" value="1"/>
</dbReference>
<dbReference type="RefSeq" id="WP_345059138.1">
    <property type="nucleotide sequence ID" value="NZ_BAAAVM010000132.1"/>
</dbReference>
<dbReference type="SMART" id="SM00448">
    <property type="entry name" value="REC"/>
    <property type="match status" value="1"/>
</dbReference>
<evidence type="ECO:0000259" key="7">
    <source>
        <dbReference type="PROSITE" id="PS51755"/>
    </source>
</evidence>
<dbReference type="EMBL" id="BAAAVM010000132">
    <property type="protein sequence ID" value="GAA2778398.1"/>
    <property type="molecule type" value="Genomic_DNA"/>
</dbReference>
<feature type="domain" description="Response regulatory" evidence="6">
    <location>
        <begin position="3"/>
        <end position="114"/>
    </location>
</feature>
<evidence type="ECO:0000313" key="8">
    <source>
        <dbReference type="EMBL" id="GAA2778398.1"/>
    </source>
</evidence>
<gene>
    <name evidence="8" type="ORF">GCM10010521_66750</name>
</gene>
<dbReference type="Gene3D" id="3.40.50.2300">
    <property type="match status" value="1"/>
</dbReference>
<sequence length="240" mass="26624">MTNVLVVERDALAAEAVERDLRRQGYTTRSVHTGARALRTYRDADLVLLSLELADMDGLEVCRSVRSDGDTPLIAVTDLDDELERVLALRAGADDCVVKTWGFREVGARIEAVLRRAHRNTAQDKSISLRPLHIDPRSREVRLHDRLIPVTSKEFELLYVLATHSETVVSRKELMARVWGSNWACTSRTIDTHVSSLRAKLGSGRWITTVRGVGYRMGYGGGRALGGPEAPGTFEMPEAS</sequence>
<keyword evidence="3 5" id="KW-0238">DNA-binding</keyword>
<organism evidence="8 9">
    <name type="scientific">Streptomyces rameus</name>
    <dbReference type="NCBI Taxonomy" id="68261"/>
    <lineage>
        <taxon>Bacteria</taxon>
        <taxon>Bacillati</taxon>
        <taxon>Actinomycetota</taxon>
        <taxon>Actinomycetes</taxon>
        <taxon>Kitasatosporales</taxon>
        <taxon>Streptomycetaceae</taxon>
        <taxon>Streptomyces</taxon>
    </lineage>
</organism>
<dbReference type="SUPFAM" id="SSF52172">
    <property type="entry name" value="CheY-like"/>
    <property type="match status" value="1"/>
</dbReference>
<dbReference type="Proteomes" id="UP001500893">
    <property type="component" value="Unassembled WGS sequence"/>
</dbReference>
<dbReference type="PROSITE" id="PS51755">
    <property type="entry name" value="OMPR_PHOB"/>
    <property type="match status" value="1"/>
</dbReference>
<dbReference type="Gene3D" id="1.10.10.10">
    <property type="entry name" value="Winged helix-like DNA-binding domain superfamily/Winged helix DNA-binding domain"/>
    <property type="match status" value="1"/>
</dbReference>
<keyword evidence="1" id="KW-0597">Phosphoprotein</keyword>
<name>A0ABP6HK43_9ACTN</name>
<dbReference type="InterPro" id="IPR011006">
    <property type="entry name" value="CheY-like_superfamily"/>
</dbReference>
<feature type="domain" description="OmpR/PhoB-type" evidence="7">
    <location>
        <begin position="124"/>
        <end position="219"/>
    </location>
</feature>
<evidence type="ECO:0000313" key="9">
    <source>
        <dbReference type="Proteomes" id="UP001500893"/>
    </source>
</evidence>
<dbReference type="InterPro" id="IPR001789">
    <property type="entry name" value="Sig_transdc_resp-reg_receiver"/>
</dbReference>
<dbReference type="Gene3D" id="6.10.250.690">
    <property type="match status" value="1"/>
</dbReference>
<dbReference type="InterPro" id="IPR036388">
    <property type="entry name" value="WH-like_DNA-bd_sf"/>
</dbReference>
<evidence type="ECO:0000256" key="1">
    <source>
        <dbReference type="ARBA" id="ARBA00022553"/>
    </source>
</evidence>
<dbReference type="PANTHER" id="PTHR48111:SF40">
    <property type="entry name" value="PHOSPHATE REGULON TRANSCRIPTIONAL REGULATORY PROTEIN PHOB"/>
    <property type="match status" value="1"/>
</dbReference>
<dbReference type="InterPro" id="IPR001867">
    <property type="entry name" value="OmpR/PhoB-type_DNA-bd"/>
</dbReference>
<dbReference type="PROSITE" id="PS50110">
    <property type="entry name" value="RESPONSE_REGULATORY"/>
    <property type="match status" value="1"/>
</dbReference>